<comment type="subcellular location">
    <subcellularLocation>
        <location evidence="1">Cytoplasm</location>
    </subcellularLocation>
</comment>
<evidence type="ECO:0000256" key="4">
    <source>
        <dbReference type="ARBA" id="ARBA00022771"/>
    </source>
</evidence>
<keyword evidence="3" id="KW-0479">Metal-binding</keyword>
<organism evidence="10 12">
    <name type="scientific">Rhizophagus clarus</name>
    <dbReference type="NCBI Taxonomy" id="94130"/>
    <lineage>
        <taxon>Eukaryota</taxon>
        <taxon>Fungi</taxon>
        <taxon>Fungi incertae sedis</taxon>
        <taxon>Mucoromycota</taxon>
        <taxon>Glomeromycotina</taxon>
        <taxon>Glomeromycetes</taxon>
        <taxon>Glomerales</taxon>
        <taxon>Glomeraceae</taxon>
        <taxon>Rhizophagus</taxon>
    </lineage>
</organism>
<keyword evidence="4" id="KW-0863">Zinc-finger</keyword>
<dbReference type="Gene3D" id="1.10.510.10">
    <property type="entry name" value="Transferase(Phosphotransferase) domain 1"/>
    <property type="match status" value="1"/>
</dbReference>
<sequence>MNNSNIWVEEAISKKHIKYYEYKDFHNIQKIGNGNFGKVYRAKWKNSEQYFALKSLSNLDNNTIKDVVKELEIHREVQFDNNIISFFGITYKENQKDQFKKYLLIMEYADSGTLRTYLEENKNITWETKYKFAYQLACAVLCLHDEEIIHCDLHSGNILIHQDNIKLSDFGLSKKIEMKSKTYSTQHTLFGITPYIDPKKLSSPKYSLNKKSDVYSVGVLLWEISSGHPPFIDESYDISLVLQILQGHRETIVPGTPIDYSNIYTECWNSEPDNRPDMVQVVTKLRASNSNSKINSQLSDKQQLNNGILNEQQLDVSMSKGQQLDINVSKEQQLDVSVSNAINNSSVHGELSDIINNFDKIDFKNTISYVSQNNLVTNEKNFASTDLILTNDDTLNDRQNLLIEILSDWTIKMSTLIDADSKPQFNQSDLFIGFNDETLQNLIINIIKNNPATDNNKILEKCKECLIATASSDGIVRAERSALERDEFNQWKHVYFHQQHHDSIYDYFSALLENSFEEQSGNLVIVNTFSNINTDVNSCLRGLLSYQVDELSTFKTEAQLTNRVKHFWLESADHMLVLQCDVATANAERIKLAKSTIEQFQNEFLRKKEMKQIRQKHMKYACIIFHIHRDQEFTLESFIYGWKQVTIETLSRDDIPTSNLLDRSLSEIINFTYRFEKILQQEILWCLSCMKYPSNDRSANHIKILSEKILDYPKFIECLKIRIVEWIEEKSTNDWQYKVASNKQNLYSYTSFSLALQARIRILVRTPMAKILCALERLSATKTFFHIENDDKLFKFWQQICKDKKIIKFDDLSDPKPGGYIIPAESLYDLKFPFSLYFMKQIDNFKRCYEEEIALLQQDVGKVDKTTNELYEWVIEDHLNNFKNNVLTLVPQLKDFPFDRFPELYFNDFVTIIVANNGGSKNTKILSIILKLLVGAEKVYQPILLHNYWWKNANEVLAQLQLAQMSPIIIQNIEIRGNATVKGSIEKYLVKEVTKLILQRICGIFDGTKNSHLINKWQHDVTKIFYLGSKITRTKNLLDLQLLRIVNDLVASKTIPLDSIKEIIQLSLSSDKQEVLSENFVNTVLDKLDKLEQNEENLILRRSFIMRCLASIPIESVVRQSLYEKLFSKEPFPLIGAIIERIFLKEDIENENIFFTVITDFEEALRQSSRLNIINKFLGNLDTKMATLCCDTIEQTFFMNKELENLAAFLGSALEALYKQGIPSLQKITSIALLKEFIRRFWDSFIQEDRNNPIAYNELKYTDFDSGTLIEQINYYMNIAHPLIHSLKMYFLRDLRQRNFSIDDVRKFCEYQKMILPWLGTLNWEDIKDNRLTFNPYCNLPEYNEAEKGFMILYSVGNKAPFQEFVQNIEKKPTLTAKLSLFGLVFVFLHVIRASREWQHPETQAAEFVTKELVGMNNFSALFKTITTNILSNKQPLLQINDLGINNTDLILKSVIAHIIAFHASMEPNSSQLAMYLHKLQDCQYHFILTCISDMESAVLNAVAANEKTNSNKITRYACKCGMKYVISHCGSVVISSICPDCKNIIGGADYGRLAAGNTRIDSEPIAQVSANDQTGYIGEPVNLTLTNSVRSLPPTSYRILHLIVHVLIGASAPQPALAFLQKNNQTATDAEKYCMDHIRNDWTILKNILNCSDENLALMFHSLISLMMEKPLSNQQVTTSAEREKWETEFNNYITPLIKNITETATSYRMKLSEVLTKNQKGNLIENEINQTLVMDQRYRIESLPNLWRTIGMINFESFRAYYMSNTTRNNDYTFLSIYFRYSQQLELLKHLLPIVKFVQILHSRLGYKLVRQKSEVMTFKEFIEKESNGGENREILNSLKTAFDDFRLGWDTVIPFVNRYQCHEFSREKPNMTYGLPVAFGLIEPKDTGIYICAILDFLVNIQNEFLEEVMTIPPETCTSLKFLDEQIFSVEQAVLASSKMQSAQSSMFNGYYFQSIRIDHARPVNIINFDWNDEILAYSQRNLAVAKGQDIIYDLTKIEAELANILVFDKVRIETQPNSQLYLEPFPYHMELFQGCMRILNDINNLITQEPISVEKLNLLGISENSGLQHDSESASEILSSLEIILCFIKRTAVGDGEISIKDYVSRWMKLSLLSAHEGFSKILNIDLRLKHLVALYEFFEEQVASIKIKYIHEKYKAQLSAIMKAAILKSVDFDQQASAGRKIPADAFALALKRFMFRFLTLENQKDMEPLYVYLQDSSLNFWPSTIPEELIDELFPENLLVANTYDAYNFTIRKIE</sequence>
<evidence type="ECO:0000259" key="9">
    <source>
        <dbReference type="PROSITE" id="PS51981"/>
    </source>
</evidence>
<dbReference type="PROSITE" id="PS50011">
    <property type="entry name" value="PROTEIN_KINASE_DOM"/>
    <property type="match status" value="1"/>
</dbReference>
<dbReference type="Proteomes" id="UP000247702">
    <property type="component" value="Unassembled WGS sequence"/>
</dbReference>
<reference evidence="10 12" key="1">
    <citation type="submission" date="2017-11" db="EMBL/GenBank/DDBJ databases">
        <title>The genome of Rhizophagus clarus HR1 reveals common genetic basis of auxotrophy among arbuscular mycorrhizal fungi.</title>
        <authorList>
            <person name="Kobayashi Y."/>
        </authorList>
    </citation>
    <scope>NUCLEOTIDE SEQUENCE [LARGE SCALE GENOMIC DNA]</scope>
    <source>
        <strain evidence="10 12">HR1</strain>
    </source>
</reference>
<keyword evidence="5" id="KW-0862">Zinc</keyword>
<dbReference type="InterPro" id="IPR001245">
    <property type="entry name" value="Ser-Thr/Tyr_kinase_cat_dom"/>
</dbReference>
<evidence type="ECO:0000313" key="12">
    <source>
        <dbReference type="Proteomes" id="UP000247702"/>
    </source>
</evidence>
<keyword evidence="12" id="KW-1185">Reference proteome</keyword>
<dbReference type="OrthoDB" id="2423195at2759"/>
<dbReference type="Pfam" id="PF20173">
    <property type="entry name" value="ZnF_RZ-type"/>
    <property type="match status" value="1"/>
</dbReference>
<evidence type="ECO:0000256" key="7">
    <source>
        <dbReference type="PROSITE-ProRule" id="PRU10141"/>
    </source>
</evidence>
<evidence type="ECO:0000256" key="1">
    <source>
        <dbReference type="ARBA" id="ARBA00004496"/>
    </source>
</evidence>
<keyword evidence="2" id="KW-0963">Cytoplasm</keyword>
<dbReference type="InterPro" id="IPR011009">
    <property type="entry name" value="Kinase-like_dom_sf"/>
</dbReference>
<dbReference type="GO" id="GO:0004842">
    <property type="term" value="F:ubiquitin-protein transferase activity"/>
    <property type="evidence" value="ECO:0007669"/>
    <property type="project" value="InterPro"/>
</dbReference>
<evidence type="ECO:0000256" key="6">
    <source>
        <dbReference type="ARBA" id="ARBA00022859"/>
    </source>
</evidence>
<dbReference type="InterPro" id="IPR000719">
    <property type="entry name" value="Prot_kinase_dom"/>
</dbReference>
<dbReference type="EMBL" id="BEXD01004357">
    <property type="protein sequence ID" value="GBC10143.1"/>
    <property type="molecule type" value="Genomic_DNA"/>
</dbReference>
<protein>
    <submittedName>
        <fullName evidence="10">Uncharacterized protein</fullName>
    </submittedName>
</protein>
<keyword evidence="6" id="KW-0391">Immunity</keyword>
<dbReference type="PROSITE" id="PS00107">
    <property type="entry name" value="PROTEIN_KINASE_ATP"/>
    <property type="match status" value="1"/>
</dbReference>
<feature type="domain" description="RZ-type" evidence="9">
    <location>
        <begin position="1495"/>
        <end position="1569"/>
    </location>
</feature>
<dbReference type="Pfam" id="PF07714">
    <property type="entry name" value="PK_Tyr_Ser-Thr"/>
    <property type="match status" value="1"/>
</dbReference>
<dbReference type="GO" id="GO:0005524">
    <property type="term" value="F:ATP binding"/>
    <property type="evidence" value="ECO:0007669"/>
    <property type="project" value="UniProtKB-UniRule"/>
</dbReference>
<keyword evidence="7" id="KW-0547">Nucleotide-binding</keyword>
<gene>
    <name evidence="11" type="ORF">RCL2_002151300</name>
    <name evidence="10" type="ORF">RclHR1_09380003</name>
</gene>
<feature type="domain" description="Protein kinase" evidence="8">
    <location>
        <begin position="25"/>
        <end position="294"/>
    </location>
</feature>
<dbReference type="Proteomes" id="UP000615446">
    <property type="component" value="Unassembled WGS sequence"/>
</dbReference>
<dbReference type="GO" id="GO:0005737">
    <property type="term" value="C:cytoplasm"/>
    <property type="evidence" value="ECO:0007669"/>
    <property type="project" value="UniProtKB-SubCell"/>
</dbReference>
<evidence type="ECO:0000256" key="5">
    <source>
        <dbReference type="ARBA" id="ARBA00022833"/>
    </source>
</evidence>
<dbReference type="PANTHER" id="PTHR22605:SF1">
    <property type="entry name" value="RZ-TYPE DOMAIN-CONTAINING PROTEIN"/>
    <property type="match status" value="1"/>
</dbReference>
<dbReference type="InterPro" id="IPR031248">
    <property type="entry name" value="RNF213"/>
</dbReference>
<evidence type="ECO:0000313" key="11">
    <source>
        <dbReference type="EMBL" id="GES94806.1"/>
    </source>
</evidence>
<dbReference type="GO" id="GO:0016887">
    <property type="term" value="F:ATP hydrolysis activity"/>
    <property type="evidence" value="ECO:0007669"/>
    <property type="project" value="InterPro"/>
</dbReference>
<dbReference type="EMBL" id="BLAL01000239">
    <property type="protein sequence ID" value="GES94806.1"/>
    <property type="molecule type" value="Genomic_DNA"/>
</dbReference>
<feature type="binding site" evidence="7">
    <location>
        <position position="54"/>
    </location>
    <ligand>
        <name>ATP</name>
        <dbReference type="ChEBI" id="CHEBI:30616"/>
    </ligand>
</feature>
<keyword evidence="7" id="KW-0067">ATP-binding</keyword>
<comment type="caution">
    <text evidence="10">The sequence shown here is derived from an EMBL/GenBank/DDBJ whole genome shotgun (WGS) entry which is preliminary data.</text>
</comment>
<proteinExistence type="predicted"/>
<dbReference type="PROSITE" id="PS51981">
    <property type="entry name" value="ZF_RZ"/>
    <property type="match status" value="1"/>
</dbReference>
<evidence type="ECO:0000259" key="8">
    <source>
        <dbReference type="PROSITE" id="PS50011"/>
    </source>
</evidence>
<evidence type="ECO:0000256" key="3">
    <source>
        <dbReference type="ARBA" id="ARBA00022723"/>
    </source>
</evidence>
<evidence type="ECO:0000256" key="2">
    <source>
        <dbReference type="ARBA" id="ARBA00022490"/>
    </source>
</evidence>
<evidence type="ECO:0000313" key="10">
    <source>
        <dbReference type="EMBL" id="GBC10143.1"/>
    </source>
</evidence>
<dbReference type="InterPro" id="IPR046439">
    <property type="entry name" value="ZF_RZ_dom"/>
</dbReference>
<dbReference type="PANTHER" id="PTHR22605">
    <property type="entry name" value="RZ-TYPE DOMAIN-CONTAINING PROTEIN"/>
    <property type="match status" value="1"/>
</dbReference>
<name>A0A2Z6SAC5_9GLOM</name>
<dbReference type="GO" id="GO:0004672">
    <property type="term" value="F:protein kinase activity"/>
    <property type="evidence" value="ECO:0007669"/>
    <property type="project" value="InterPro"/>
</dbReference>
<dbReference type="SUPFAM" id="SSF56112">
    <property type="entry name" value="Protein kinase-like (PK-like)"/>
    <property type="match status" value="1"/>
</dbReference>
<dbReference type="InterPro" id="IPR017441">
    <property type="entry name" value="Protein_kinase_ATP_BS"/>
</dbReference>
<dbReference type="GO" id="GO:0008270">
    <property type="term" value="F:zinc ion binding"/>
    <property type="evidence" value="ECO:0007669"/>
    <property type="project" value="UniProtKB-KW"/>
</dbReference>
<reference evidence="11" key="2">
    <citation type="submission" date="2019-10" db="EMBL/GenBank/DDBJ databases">
        <title>Conservation and host-specific expression of non-tandemly repeated heterogenous ribosome RNA gene in arbuscular mycorrhizal fungi.</title>
        <authorList>
            <person name="Maeda T."/>
            <person name="Kobayashi Y."/>
            <person name="Nakagawa T."/>
            <person name="Ezawa T."/>
            <person name="Yamaguchi K."/>
            <person name="Bino T."/>
            <person name="Nishimoto Y."/>
            <person name="Shigenobu S."/>
            <person name="Kawaguchi M."/>
        </authorList>
    </citation>
    <scope>NUCLEOTIDE SEQUENCE</scope>
    <source>
        <strain evidence="11">HR1</strain>
    </source>
</reference>
<accession>A0A2Z6SAC5</accession>
<dbReference type="GO" id="GO:0002376">
    <property type="term" value="P:immune system process"/>
    <property type="evidence" value="ECO:0007669"/>
    <property type="project" value="UniProtKB-KW"/>
</dbReference>